<organism evidence="4 5">
    <name type="scientific">Dreissena polymorpha</name>
    <name type="common">Zebra mussel</name>
    <name type="synonym">Mytilus polymorpha</name>
    <dbReference type="NCBI Taxonomy" id="45954"/>
    <lineage>
        <taxon>Eukaryota</taxon>
        <taxon>Metazoa</taxon>
        <taxon>Spiralia</taxon>
        <taxon>Lophotrochozoa</taxon>
        <taxon>Mollusca</taxon>
        <taxon>Bivalvia</taxon>
        <taxon>Autobranchia</taxon>
        <taxon>Heteroconchia</taxon>
        <taxon>Euheterodonta</taxon>
        <taxon>Imparidentia</taxon>
        <taxon>Neoheterodontei</taxon>
        <taxon>Myida</taxon>
        <taxon>Dreissenoidea</taxon>
        <taxon>Dreissenidae</taxon>
        <taxon>Dreissena</taxon>
    </lineage>
</organism>
<dbReference type="Gene3D" id="1.10.8.60">
    <property type="match status" value="1"/>
</dbReference>
<dbReference type="AlphaFoldDB" id="A0A9D4M2S2"/>
<evidence type="ECO:0000256" key="1">
    <source>
        <dbReference type="ARBA" id="ARBA00022741"/>
    </source>
</evidence>
<protein>
    <recommendedName>
        <fullName evidence="3">Spastin/Vps4 C-terminal domain-containing protein</fullName>
    </recommendedName>
</protein>
<dbReference type="GO" id="GO:0005524">
    <property type="term" value="F:ATP binding"/>
    <property type="evidence" value="ECO:0007669"/>
    <property type="project" value="UniProtKB-KW"/>
</dbReference>
<sequence length="66" mass="7629">MSLVYVSTDFTADLSSDEVQEVSLRGVRPISLDDFRASLQKIRRSVQENTLNRYLEWNNDFGDISM</sequence>
<keyword evidence="1" id="KW-0547">Nucleotide-binding</keyword>
<name>A0A9D4M2S2_DREPO</name>
<gene>
    <name evidence="4" type="ORF">DPMN_031790</name>
</gene>
<proteinExistence type="predicted"/>
<accession>A0A9D4M2S2</accession>
<comment type="caution">
    <text evidence="4">The sequence shown here is derived from an EMBL/GenBank/DDBJ whole genome shotgun (WGS) entry which is preliminary data.</text>
</comment>
<evidence type="ECO:0000313" key="4">
    <source>
        <dbReference type="EMBL" id="KAH3868639.1"/>
    </source>
</evidence>
<reference evidence="4" key="2">
    <citation type="submission" date="2020-11" db="EMBL/GenBank/DDBJ databases">
        <authorList>
            <person name="McCartney M.A."/>
            <person name="Auch B."/>
            <person name="Kono T."/>
            <person name="Mallez S."/>
            <person name="Becker A."/>
            <person name="Gohl D.M."/>
            <person name="Silverstein K.A.T."/>
            <person name="Koren S."/>
            <person name="Bechman K.B."/>
            <person name="Herman A."/>
            <person name="Abrahante J.E."/>
            <person name="Garbe J."/>
        </authorList>
    </citation>
    <scope>NUCLEOTIDE SEQUENCE</scope>
    <source>
        <strain evidence="4">Duluth1</strain>
        <tissue evidence="4">Whole animal</tissue>
    </source>
</reference>
<keyword evidence="2" id="KW-0067">ATP-binding</keyword>
<dbReference type="Proteomes" id="UP000828390">
    <property type="component" value="Unassembled WGS sequence"/>
</dbReference>
<dbReference type="EMBL" id="JAIWYP010000002">
    <property type="protein sequence ID" value="KAH3868639.1"/>
    <property type="molecule type" value="Genomic_DNA"/>
</dbReference>
<keyword evidence="5" id="KW-1185">Reference proteome</keyword>
<dbReference type="Pfam" id="PF09336">
    <property type="entry name" value="Vps4_C"/>
    <property type="match status" value="1"/>
</dbReference>
<feature type="domain" description="Spastin/Vps4 C-terminal" evidence="3">
    <location>
        <begin position="28"/>
        <end position="62"/>
    </location>
</feature>
<dbReference type="InterPro" id="IPR015415">
    <property type="entry name" value="Spast_Vps4_C"/>
</dbReference>
<evidence type="ECO:0000313" key="5">
    <source>
        <dbReference type="Proteomes" id="UP000828390"/>
    </source>
</evidence>
<evidence type="ECO:0000256" key="2">
    <source>
        <dbReference type="ARBA" id="ARBA00022840"/>
    </source>
</evidence>
<evidence type="ECO:0000259" key="3">
    <source>
        <dbReference type="Pfam" id="PF09336"/>
    </source>
</evidence>
<reference evidence="4" key="1">
    <citation type="journal article" date="2019" name="bioRxiv">
        <title>The Genome of the Zebra Mussel, Dreissena polymorpha: A Resource for Invasive Species Research.</title>
        <authorList>
            <person name="McCartney M.A."/>
            <person name="Auch B."/>
            <person name="Kono T."/>
            <person name="Mallez S."/>
            <person name="Zhang Y."/>
            <person name="Obille A."/>
            <person name="Becker A."/>
            <person name="Abrahante J.E."/>
            <person name="Garbe J."/>
            <person name="Badalamenti J.P."/>
            <person name="Herman A."/>
            <person name="Mangelson H."/>
            <person name="Liachko I."/>
            <person name="Sullivan S."/>
            <person name="Sone E.D."/>
            <person name="Koren S."/>
            <person name="Silverstein K.A.T."/>
            <person name="Beckman K.B."/>
            <person name="Gohl D.M."/>
        </authorList>
    </citation>
    <scope>NUCLEOTIDE SEQUENCE</scope>
    <source>
        <strain evidence="4">Duluth1</strain>
        <tissue evidence="4">Whole animal</tissue>
    </source>
</reference>